<dbReference type="InterPro" id="IPR027417">
    <property type="entry name" value="P-loop_NTPase"/>
</dbReference>
<organism evidence="7">
    <name type="scientific">viral metagenome</name>
    <dbReference type="NCBI Taxonomy" id="1070528"/>
    <lineage>
        <taxon>unclassified sequences</taxon>
        <taxon>metagenomes</taxon>
        <taxon>organismal metagenomes</taxon>
    </lineage>
</organism>
<dbReference type="InterPro" id="IPR011545">
    <property type="entry name" value="DEAD/DEAH_box_helicase_dom"/>
</dbReference>
<dbReference type="Pfam" id="PF08148">
    <property type="entry name" value="DSHCT"/>
    <property type="match status" value="1"/>
</dbReference>
<dbReference type="GO" id="GO:0004386">
    <property type="term" value="F:helicase activity"/>
    <property type="evidence" value="ECO:0007669"/>
    <property type="project" value="UniProtKB-KW"/>
</dbReference>
<dbReference type="SUPFAM" id="SSF52540">
    <property type="entry name" value="P-loop containing nucleoside triphosphate hydrolases"/>
    <property type="match status" value="1"/>
</dbReference>
<evidence type="ECO:0008006" key="8">
    <source>
        <dbReference type="Google" id="ProtNLM"/>
    </source>
</evidence>
<dbReference type="PANTHER" id="PTHR12131:SF1">
    <property type="entry name" value="ATP-DEPENDENT RNA HELICASE SUPV3L1, MITOCHONDRIAL-RELATED"/>
    <property type="match status" value="1"/>
</dbReference>
<dbReference type="CDD" id="cd18795">
    <property type="entry name" value="SF2_C_Ski2"/>
    <property type="match status" value="1"/>
</dbReference>
<dbReference type="Gene3D" id="1.10.3380.30">
    <property type="match status" value="1"/>
</dbReference>
<protein>
    <recommendedName>
        <fullName evidence="8">Helicase</fullName>
    </recommendedName>
</protein>
<dbReference type="InterPro" id="IPR014001">
    <property type="entry name" value="Helicase_ATP-bd"/>
</dbReference>
<dbReference type="GO" id="GO:0055087">
    <property type="term" value="C:Ski complex"/>
    <property type="evidence" value="ECO:0007669"/>
    <property type="project" value="TreeGrafter"/>
</dbReference>
<dbReference type="InterPro" id="IPR050699">
    <property type="entry name" value="RNA-DNA_Helicase"/>
</dbReference>
<name>A0A6C0JJD6_9ZZZZ</name>
<evidence type="ECO:0000256" key="3">
    <source>
        <dbReference type="ARBA" id="ARBA00022806"/>
    </source>
</evidence>
<accession>A0A6C0JJD6</accession>
<dbReference type="PROSITE" id="PS51194">
    <property type="entry name" value="HELICASE_CTER"/>
    <property type="match status" value="1"/>
</dbReference>
<sequence>MTFVLSEFQLKAIESIENGHHTLVTAHTGSGKTLPAEHAIKYFTNKGKKVIYTSPIKALSNQKYAEFTKKFPELQIGILTGDNKHNPSADVIIMTTEILQNNLLKTTTHENSYLNIDIDIDTELGCVIFDEIHYIDDPERGTVWEQCIITLPKHIQMVMLSATIGEKEKFASWIETIKENKVNICSTNTRVVPLSFNIYLTVPKKTIERMPGPMKSLFENKNNKIESLHSAFNETIDMNKKCHHYLKSNDISVSKQFVLNELCLKLKEKEMFPALFFVFSRKQVQQYANDMSAALFDPGEKDYLVEPICRQLLVSRVKNWKEYMALPEYKYYIDLLEKGIGIHHAGMLSVFREMIEILYDQKYIKVLFATETFSIGLNMPTKTVCFTSLYKHDGRSMRLIHSHEFIQMAGRAGRRNIDTIGHVIMMTNLYDPLDTTQYYKLMNSSPKILKSKFKIDYSLFLHYLNNYSLEECKHIIEKSLMNQDILNQIKQSNEKLDALQLNLNTIIPLLKNQDVCELYLYLKKELVTSKNSIRKQISKKINEIENSNREIKSQIELYEKFETINNDIEIEKSGIKYAEHFIESQLNSLNTILHHNSYVDNDNKLTIKGLCACSIREIHPLIFCDFYEKYDKFNGLSSSDIFCILSCLYDVKVSDEFKEFTPSMFKEELKFINERIYYYYDEEVKYQLVNMNQELQYDIMPYIKRWMDTCDDSLSSIQLIQEIKSQKGWFTGDFIKCCLKLINMSKEIESICEPDLLEKLKEGSSKILKFICSNESLYLN</sequence>
<evidence type="ECO:0000259" key="5">
    <source>
        <dbReference type="PROSITE" id="PS51192"/>
    </source>
</evidence>
<dbReference type="GO" id="GO:0003676">
    <property type="term" value="F:nucleic acid binding"/>
    <property type="evidence" value="ECO:0007669"/>
    <property type="project" value="InterPro"/>
</dbReference>
<dbReference type="AlphaFoldDB" id="A0A6C0JJD6"/>
<dbReference type="SMART" id="SM01142">
    <property type="entry name" value="DSHCT"/>
    <property type="match status" value="1"/>
</dbReference>
<dbReference type="SMART" id="SM00487">
    <property type="entry name" value="DEXDc"/>
    <property type="match status" value="1"/>
</dbReference>
<proteinExistence type="predicted"/>
<dbReference type="InterPro" id="IPR012961">
    <property type="entry name" value="Ski2/MTR4_C"/>
</dbReference>
<evidence type="ECO:0000256" key="2">
    <source>
        <dbReference type="ARBA" id="ARBA00022801"/>
    </source>
</evidence>
<dbReference type="PROSITE" id="PS51192">
    <property type="entry name" value="HELICASE_ATP_BIND_1"/>
    <property type="match status" value="1"/>
</dbReference>
<dbReference type="PANTHER" id="PTHR12131">
    <property type="entry name" value="ATP-DEPENDENT RNA AND DNA HELICASE"/>
    <property type="match status" value="1"/>
</dbReference>
<dbReference type="GO" id="GO:0070478">
    <property type="term" value="P:nuclear-transcribed mRNA catabolic process, 3'-5' exonucleolytic nonsense-mediated decay"/>
    <property type="evidence" value="ECO:0007669"/>
    <property type="project" value="TreeGrafter"/>
</dbReference>
<evidence type="ECO:0000256" key="1">
    <source>
        <dbReference type="ARBA" id="ARBA00022741"/>
    </source>
</evidence>
<feature type="domain" description="Helicase C-terminal" evidence="6">
    <location>
        <begin position="258"/>
        <end position="467"/>
    </location>
</feature>
<dbReference type="InterPro" id="IPR001650">
    <property type="entry name" value="Helicase_C-like"/>
</dbReference>
<keyword evidence="4" id="KW-0067">ATP-binding</keyword>
<keyword evidence="3" id="KW-0347">Helicase</keyword>
<dbReference type="SMART" id="SM00490">
    <property type="entry name" value="HELICc"/>
    <property type="match status" value="1"/>
</dbReference>
<keyword evidence="1" id="KW-0547">Nucleotide-binding</keyword>
<keyword evidence="2" id="KW-0378">Hydrolase</keyword>
<evidence type="ECO:0000259" key="6">
    <source>
        <dbReference type="PROSITE" id="PS51194"/>
    </source>
</evidence>
<dbReference type="Pfam" id="PF00270">
    <property type="entry name" value="DEAD"/>
    <property type="match status" value="1"/>
</dbReference>
<reference evidence="7" key="1">
    <citation type="journal article" date="2020" name="Nature">
        <title>Giant virus diversity and host interactions through global metagenomics.</title>
        <authorList>
            <person name="Schulz F."/>
            <person name="Roux S."/>
            <person name="Paez-Espino D."/>
            <person name="Jungbluth S."/>
            <person name="Walsh D.A."/>
            <person name="Denef V.J."/>
            <person name="McMahon K.D."/>
            <person name="Konstantinidis K.T."/>
            <person name="Eloe-Fadrosh E.A."/>
            <person name="Kyrpides N.C."/>
            <person name="Woyke T."/>
        </authorList>
    </citation>
    <scope>NUCLEOTIDE SEQUENCE</scope>
    <source>
        <strain evidence="7">GVMAG-M-3300027736-24</strain>
    </source>
</reference>
<dbReference type="Gene3D" id="3.40.50.300">
    <property type="entry name" value="P-loop containing nucleotide triphosphate hydrolases"/>
    <property type="match status" value="2"/>
</dbReference>
<dbReference type="GO" id="GO:0005524">
    <property type="term" value="F:ATP binding"/>
    <property type="evidence" value="ECO:0007669"/>
    <property type="project" value="UniProtKB-KW"/>
</dbReference>
<evidence type="ECO:0000256" key="4">
    <source>
        <dbReference type="ARBA" id="ARBA00022840"/>
    </source>
</evidence>
<dbReference type="GO" id="GO:0016787">
    <property type="term" value="F:hydrolase activity"/>
    <property type="evidence" value="ECO:0007669"/>
    <property type="project" value="UniProtKB-KW"/>
</dbReference>
<dbReference type="EMBL" id="MN740418">
    <property type="protein sequence ID" value="QHU05762.1"/>
    <property type="molecule type" value="Genomic_DNA"/>
</dbReference>
<feature type="domain" description="Helicase ATP-binding" evidence="5">
    <location>
        <begin position="13"/>
        <end position="182"/>
    </location>
</feature>
<evidence type="ECO:0000313" key="7">
    <source>
        <dbReference type="EMBL" id="QHU05762.1"/>
    </source>
</evidence>